<organism evidence="5 6">
    <name type="scientific">Solihabitans fulvus</name>
    <dbReference type="NCBI Taxonomy" id="1892852"/>
    <lineage>
        <taxon>Bacteria</taxon>
        <taxon>Bacillati</taxon>
        <taxon>Actinomycetota</taxon>
        <taxon>Actinomycetes</taxon>
        <taxon>Pseudonocardiales</taxon>
        <taxon>Pseudonocardiaceae</taxon>
        <taxon>Solihabitans</taxon>
    </lineage>
</organism>
<dbReference type="PANTHER" id="PTHR33711:SF9">
    <property type="entry name" value="PROTOCATECHUATE 3,4-DIOXYGENASE ALPHA CHAIN"/>
    <property type="match status" value="1"/>
</dbReference>
<sequence length="188" mass="20391">MTGAPLAATPGQTIGPFFGDALPYDGGEHLVPSDHPDAVRLTGRVLDGDGEPVPDALLEIWQADGLGRLARHPGSLRRDGHTFTGWGRAATDGTGRYGFTTVPPGPTVEGRPPFIAMTVFARGLLDRLFTRVYLPGREDYAADPLLAALPENRRHTLIAVPQDSGLCFDLRLQGEDETVFLSYRERSR</sequence>
<dbReference type="EC" id="1.13.11.3" evidence="5"/>
<dbReference type="InterPro" id="IPR050770">
    <property type="entry name" value="Intradiol_RC_Dioxygenase"/>
</dbReference>
<dbReference type="NCBIfam" id="TIGR02423">
    <property type="entry name" value="protocat_alph"/>
    <property type="match status" value="1"/>
</dbReference>
<proteinExistence type="inferred from homology"/>
<keyword evidence="3 5" id="KW-0560">Oxidoreductase</keyword>
<dbReference type="Proteomes" id="UP000323454">
    <property type="component" value="Unassembled WGS sequence"/>
</dbReference>
<comment type="caution">
    <text evidence="5">The sequence shown here is derived from an EMBL/GenBank/DDBJ whole genome shotgun (WGS) entry which is preliminary data.</text>
</comment>
<name>A0A5B2XHF3_9PSEU</name>
<evidence type="ECO:0000313" key="6">
    <source>
        <dbReference type="Proteomes" id="UP000323454"/>
    </source>
</evidence>
<dbReference type="GO" id="GO:0008199">
    <property type="term" value="F:ferric iron binding"/>
    <property type="evidence" value="ECO:0007669"/>
    <property type="project" value="InterPro"/>
</dbReference>
<protein>
    <submittedName>
        <fullName evidence="5">Protocatechuate 3,4-dioxygenase subunit alpha</fullName>
        <ecNumber evidence="5">1.13.11.3</ecNumber>
    </submittedName>
</protein>
<feature type="domain" description="Intradiol ring-cleavage dioxygenases" evidence="4">
    <location>
        <begin position="15"/>
        <end position="162"/>
    </location>
</feature>
<dbReference type="GO" id="GO:0018578">
    <property type="term" value="F:protocatechuate 3,4-dioxygenase activity"/>
    <property type="evidence" value="ECO:0007669"/>
    <property type="project" value="UniProtKB-EC"/>
</dbReference>
<dbReference type="InterPro" id="IPR015889">
    <property type="entry name" value="Intradiol_dOase_core"/>
</dbReference>
<gene>
    <name evidence="5" type="primary">pcaG</name>
    <name evidence="5" type="ORF">F0L68_12105</name>
</gene>
<dbReference type="Gene3D" id="2.60.130.10">
    <property type="entry name" value="Aromatic compound dioxygenase"/>
    <property type="match status" value="1"/>
</dbReference>
<dbReference type="RefSeq" id="WP_149849615.1">
    <property type="nucleotide sequence ID" value="NZ_VUOB01000021.1"/>
</dbReference>
<evidence type="ECO:0000256" key="2">
    <source>
        <dbReference type="ARBA" id="ARBA00022964"/>
    </source>
</evidence>
<dbReference type="SUPFAM" id="SSF49482">
    <property type="entry name" value="Aromatic compound dioxygenase"/>
    <property type="match status" value="1"/>
</dbReference>
<evidence type="ECO:0000256" key="1">
    <source>
        <dbReference type="ARBA" id="ARBA00007825"/>
    </source>
</evidence>
<keyword evidence="6" id="KW-1185">Reference proteome</keyword>
<comment type="similarity">
    <text evidence="1">Belongs to the intradiol ring-cleavage dioxygenase family.</text>
</comment>
<dbReference type="InterPro" id="IPR000627">
    <property type="entry name" value="Intradiol_dOase_C"/>
</dbReference>
<keyword evidence="2 5" id="KW-0223">Dioxygenase</keyword>
<evidence type="ECO:0000259" key="4">
    <source>
        <dbReference type="Pfam" id="PF00775"/>
    </source>
</evidence>
<dbReference type="InterPro" id="IPR012786">
    <property type="entry name" value="Protocat_dOase_a"/>
</dbReference>
<accession>A0A5B2XHF3</accession>
<dbReference type="PANTHER" id="PTHR33711">
    <property type="entry name" value="DIOXYGENASE, PUTATIVE (AFU_ORTHOLOGUE AFUA_2G02910)-RELATED"/>
    <property type="match status" value="1"/>
</dbReference>
<dbReference type="EMBL" id="VUOB01000021">
    <property type="protein sequence ID" value="KAA2262636.1"/>
    <property type="molecule type" value="Genomic_DNA"/>
</dbReference>
<reference evidence="5 6" key="2">
    <citation type="submission" date="2019-09" db="EMBL/GenBank/DDBJ databases">
        <authorList>
            <person name="Jin C."/>
        </authorList>
    </citation>
    <scope>NUCLEOTIDE SEQUENCE [LARGE SCALE GENOMIC DNA]</scope>
    <source>
        <strain evidence="5 6">AN110305</strain>
    </source>
</reference>
<evidence type="ECO:0000313" key="5">
    <source>
        <dbReference type="EMBL" id="KAA2262636.1"/>
    </source>
</evidence>
<dbReference type="Pfam" id="PF00775">
    <property type="entry name" value="Dioxygenase_C"/>
    <property type="match status" value="1"/>
</dbReference>
<evidence type="ECO:0000256" key="3">
    <source>
        <dbReference type="ARBA" id="ARBA00023002"/>
    </source>
</evidence>
<reference evidence="5 6" key="1">
    <citation type="submission" date="2019-09" db="EMBL/GenBank/DDBJ databases">
        <title>Goodfellowia gen. nov., a new genus of the Pseudonocardineae related to Actinoalloteichus, containing Goodfellowia coeruleoviolacea gen. nov., comb. nov. gen. nov., comb. nov.</title>
        <authorList>
            <person name="Labeda D."/>
        </authorList>
    </citation>
    <scope>NUCLEOTIDE SEQUENCE [LARGE SCALE GENOMIC DNA]</scope>
    <source>
        <strain evidence="5 6">AN110305</strain>
    </source>
</reference>
<dbReference type="OrthoDB" id="4417174at2"/>
<dbReference type="AlphaFoldDB" id="A0A5B2XHF3"/>